<dbReference type="GO" id="GO:0006950">
    <property type="term" value="P:response to stress"/>
    <property type="evidence" value="ECO:0007669"/>
    <property type="project" value="TreeGrafter"/>
</dbReference>
<evidence type="ECO:0000256" key="1">
    <source>
        <dbReference type="ARBA" id="ARBA00023015"/>
    </source>
</evidence>
<comment type="caution">
    <text evidence="5">The sequence shown here is derived from an EMBL/GenBank/DDBJ whole genome shotgun (WGS) entry which is preliminary data.</text>
</comment>
<dbReference type="AlphaFoldDB" id="A0A2T0PTL8"/>
<sequence length="152" mass="16668">MTSPDHGALIRLHTAVIRLRRALDRERDRTLTPAQLTILTLLRDAPCGRFSDIIAAEGIAHSALNRLITPLIQIGHVQRGTTETDRRRVVLTLTDHGHALLDRVEEGIAERLEQRLARLPPAQRDAVLGALDGLEALTADAHAPDPPTSNVQ</sequence>
<dbReference type="Proteomes" id="UP000237846">
    <property type="component" value="Unassembled WGS sequence"/>
</dbReference>
<keyword evidence="6" id="KW-1185">Reference proteome</keyword>
<evidence type="ECO:0000313" key="5">
    <source>
        <dbReference type="EMBL" id="PRX92242.1"/>
    </source>
</evidence>
<dbReference type="GO" id="GO:0003677">
    <property type="term" value="F:DNA binding"/>
    <property type="evidence" value="ECO:0007669"/>
    <property type="project" value="UniProtKB-KW"/>
</dbReference>
<dbReference type="PANTHER" id="PTHR33164">
    <property type="entry name" value="TRANSCRIPTIONAL REGULATOR, MARR FAMILY"/>
    <property type="match status" value="1"/>
</dbReference>
<dbReference type="OrthoDB" id="3237509at2"/>
<keyword evidence="2 5" id="KW-0238">DNA-binding</keyword>
<evidence type="ECO:0000256" key="2">
    <source>
        <dbReference type="ARBA" id="ARBA00023125"/>
    </source>
</evidence>
<dbReference type="EMBL" id="PVZC01000010">
    <property type="protein sequence ID" value="PRX92242.1"/>
    <property type="molecule type" value="Genomic_DNA"/>
</dbReference>
<protein>
    <submittedName>
        <fullName evidence="5">DNA-binding MarR family transcriptional regulator</fullName>
    </submittedName>
</protein>
<dbReference type="Pfam" id="PF01047">
    <property type="entry name" value="MarR"/>
    <property type="match status" value="1"/>
</dbReference>
<organism evidence="5 6">
    <name type="scientific">Allonocardiopsis opalescens</name>
    <dbReference type="NCBI Taxonomy" id="1144618"/>
    <lineage>
        <taxon>Bacteria</taxon>
        <taxon>Bacillati</taxon>
        <taxon>Actinomycetota</taxon>
        <taxon>Actinomycetes</taxon>
        <taxon>Streptosporangiales</taxon>
        <taxon>Allonocardiopsis</taxon>
    </lineage>
</organism>
<name>A0A2T0PTL8_9ACTN</name>
<dbReference type="PROSITE" id="PS50995">
    <property type="entry name" value="HTH_MARR_2"/>
    <property type="match status" value="1"/>
</dbReference>
<keyword evidence="3" id="KW-0804">Transcription</keyword>
<dbReference type="InterPro" id="IPR036390">
    <property type="entry name" value="WH_DNA-bd_sf"/>
</dbReference>
<dbReference type="PANTHER" id="PTHR33164:SF43">
    <property type="entry name" value="HTH-TYPE TRANSCRIPTIONAL REPRESSOR YETL"/>
    <property type="match status" value="1"/>
</dbReference>
<dbReference type="SUPFAM" id="SSF46785">
    <property type="entry name" value="Winged helix' DNA-binding domain"/>
    <property type="match status" value="1"/>
</dbReference>
<accession>A0A2T0PTL8</accession>
<evidence type="ECO:0000256" key="3">
    <source>
        <dbReference type="ARBA" id="ARBA00023163"/>
    </source>
</evidence>
<dbReference type="Gene3D" id="1.10.10.10">
    <property type="entry name" value="Winged helix-like DNA-binding domain superfamily/Winged helix DNA-binding domain"/>
    <property type="match status" value="1"/>
</dbReference>
<evidence type="ECO:0000313" key="6">
    <source>
        <dbReference type="Proteomes" id="UP000237846"/>
    </source>
</evidence>
<dbReference type="InterPro" id="IPR036388">
    <property type="entry name" value="WH-like_DNA-bd_sf"/>
</dbReference>
<dbReference type="SMART" id="SM00347">
    <property type="entry name" value="HTH_MARR"/>
    <property type="match status" value="1"/>
</dbReference>
<dbReference type="PROSITE" id="PS01117">
    <property type="entry name" value="HTH_MARR_1"/>
    <property type="match status" value="1"/>
</dbReference>
<keyword evidence="1" id="KW-0805">Transcription regulation</keyword>
<evidence type="ECO:0000259" key="4">
    <source>
        <dbReference type="PROSITE" id="PS50995"/>
    </source>
</evidence>
<dbReference type="GO" id="GO:0003700">
    <property type="term" value="F:DNA-binding transcription factor activity"/>
    <property type="evidence" value="ECO:0007669"/>
    <property type="project" value="InterPro"/>
</dbReference>
<dbReference type="InterPro" id="IPR000835">
    <property type="entry name" value="HTH_MarR-typ"/>
</dbReference>
<proteinExistence type="predicted"/>
<feature type="domain" description="HTH marR-type" evidence="4">
    <location>
        <begin position="5"/>
        <end position="136"/>
    </location>
</feature>
<dbReference type="RefSeq" id="WP_106252310.1">
    <property type="nucleotide sequence ID" value="NZ_PVZC01000010.1"/>
</dbReference>
<reference evidence="5 6" key="1">
    <citation type="submission" date="2018-03" db="EMBL/GenBank/DDBJ databases">
        <title>Genomic Encyclopedia of Archaeal and Bacterial Type Strains, Phase II (KMG-II): from individual species to whole genera.</title>
        <authorList>
            <person name="Goeker M."/>
        </authorList>
    </citation>
    <scope>NUCLEOTIDE SEQUENCE [LARGE SCALE GENOMIC DNA]</scope>
    <source>
        <strain evidence="5 6">DSM 45601</strain>
    </source>
</reference>
<dbReference type="InterPro" id="IPR039422">
    <property type="entry name" value="MarR/SlyA-like"/>
</dbReference>
<dbReference type="InterPro" id="IPR023187">
    <property type="entry name" value="Tscrpt_reg_MarR-type_CS"/>
</dbReference>
<gene>
    <name evidence="5" type="ORF">CLV72_1102</name>
</gene>